<dbReference type="EMBL" id="JABEZV010000005">
    <property type="protein sequence ID" value="MBA0711532.1"/>
    <property type="molecule type" value="Genomic_DNA"/>
</dbReference>
<feature type="non-terminal residue" evidence="1">
    <location>
        <position position="85"/>
    </location>
</feature>
<accession>A0A7J8ZIU4</accession>
<dbReference type="AlphaFoldDB" id="A0A7J8ZIU4"/>
<reference evidence="1 2" key="1">
    <citation type="journal article" date="2019" name="Genome Biol. Evol.">
        <title>Insights into the evolution of the New World diploid cottons (Gossypium, subgenus Houzingenia) based on genome sequencing.</title>
        <authorList>
            <person name="Grover C.E."/>
            <person name="Arick M.A. 2nd"/>
            <person name="Thrash A."/>
            <person name="Conover J.L."/>
            <person name="Sanders W.S."/>
            <person name="Peterson D.G."/>
            <person name="Frelichowski J.E."/>
            <person name="Scheffler J.A."/>
            <person name="Scheffler B.E."/>
            <person name="Wendel J.F."/>
        </authorList>
    </citation>
    <scope>NUCLEOTIDE SEQUENCE [LARGE SCALE GENOMIC DNA]</scope>
    <source>
        <strain evidence="1">4</strain>
        <tissue evidence="1">Leaf</tissue>
    </source>
</reference>
<evidence type="ECO:0000313" key="1">
    <source>
        <dbReference type="EMBL" id="MBA0711532.1"/>
    </source>
</evidence>
<keyword evidence="2" id="KW-1185">Reference proteome</keyword>
<organism evidence="1 2">
    <name type="scientific">Gossypium laxum</name>
    <dbReference type="NCBI Taxonomy" id="34288"/>
    <lineage>
        <taxon>Eukaryota</taxon>
        <taxon>Viridiplantae</taxon>
        <taxon>Streptophyta</taxon>
        <taxon>Embryophyta</taxon>
        <taxon>Tracheophyta</taxon>
        <taxon>Spermatophyta</taxon>
        <taxon>Magnoliopsida</taxon>
        <taxon>eudicotyledons</taxon>
        <taxon>Gunneridae</taxon>
        <taxon>Pentapetalae</taxon>
        <taxon>rosids</taxon>
        <taxon>malvids</taxon>
        <taxon>Malvales</taxon>
        <taxon>Malvaceae</taxon>
        <taxon>Malvoideae</taxon>
        <taxon>Gossypium</taxon>
    </lineage>
</organism>
<protein>
    <submittedName>
        <fullName evidence="1">Uncharacterized protein</fullName>
    </submittedName>
</protein>
<name>A0A7J8ZIU4_9ROSI</name>
<feature type="non-terminal residue" evidence="1">
    <location>
        <position position="1"/>
    </location>
</feature>
<dbReference type="Proteomes" id="UP000593574">
    <property type="component" value="Unassembled WGS sequence"/>
</dbReference>
<proteinExistence type="predicted"/>
<sequence length="85" mass="9949">RPTVPSVVLEFHANLKFSHDDKVYIRGREVEVSSSIISEYYKVLCYINDVIEVLELKNFNGINLDSIMSYLIKGQGMWEREMYTN</sequence>
<gene>
    <name evidence="1" type="ORF">Golax_010700</name>
</gene>
<evidence type="ECO:0000313" key="2">
    <source>
        <dbReference type="Proteomes" id="UP000593574"/>
    </source>
</evidence>
<comment type="caution">
    <text evidence="1">The sequence shown here is derived from an EMBL/GenBank/DDBJ whole genome shotgun (WGS) entry which is preliminary data.</text>
</comment>